<gene>
    <name evidence="1" type="ORF">GGE06_003863</name>
</gene>
<organism evidence="1 2">
    <name type="scientific">Streptomyces nymphaeiformis</name>
    <dbReference type="NCBI Taxonomy" id="2663842"/>
    <lineage>
        <taxon>Bacteria</taxon>
        <taxon>Bacillati</taxon>
        <taxon>Actinomycetota</taxon>
        <taxon>Actinomycetes</taxon>
        <taxon>Kitasatosporales</taxon>
        <taxon>Streptomycetaceae</taxon>
        <taxon>Streptomyces</taxon>
    </lineage>
</organism>
<sequence>MKSQVRGGTRWKRFAVVMVPSVAATAAIGVGLAQGALAASFSISGQEFKVSAQSLEGTNFVQYGSVDTGKDLTGKDIAAPVAVSGFSTAKITKMCQSVVTPKVPFINDSVTLRLEAGTEAATTGKDEDKVQATGIYLDVSDLKADAQFDNIDIGVAAGKLNEFGGKADPTKPGIQPNTAANPYGFGQRAETATLKNVQQRAWATTAGTFKLPGLHLSLHKGTDAECY</sequence>
<dbReference type="InterPro" id="IPR046198">
    <property type="entry name" value="DUF6230"/>
</dbReference>
<dbReference type="EMBL" id="JACHJY010000005">
    <property type="protein sequence ID" value="MBB4982931.1"/>
    <property type="molecule type" value="Genomic_DNA"/>
</dbReference>
<keyword evidence="2" id="KW-1185">Reference proteome</keyword>
<name>A0A7W7U1H6_9ACTN</name>
<proteinExistence type="predicted"/>
<evidence type="ECO:0000313" key="2">
    <source>
        <dbReference type="Proteomes" id="UP000582643"/>
    </source>
</evidence>
<dbReference type="AlphaFoldDB" id="A0A7W7U1H6"/>
<reference evidence="1 2" key="1">
    <citation type="submission" date="2020-08" db="EMBL/GenBank/DDBJ databases">
        <title>Genomic Encyclopedia of Type Strains, Phase III (KMG-III): the genomes of soil and plant-associated and newly described type strains.</title>
        <authorList>
            <person name="Whitman W."/>
        </authorList>
    </citation>
    <scope>NUCLEOTIDE SEQUENCE [LARGE SCALE GENOMIC DNA]</scope>
    <source>
        <strain evidence="1 2">SFB5A</strain>
    </source>
</reference>
<evidence type="ECO:0008006" key="3">
    <source>
        <dbReference type="Google" id="ProtNLM"/>
    </source>
</evidence>
<dbReference type="RefSeq" id="WP_184931324.1">
    <property type="nucleotide sequence ID" value="NZ_JACHJY010000005.1"/>
</dbReference>
<evidence type="ECO:0000313" key="1">
    <source>
        <dbReference type="EMBL" id="MBB4982931.1"/>
    </source>
</evidence>
<accession>A0A7W7U1H6</accession>
<protein>
    <recommendedName>
        <fullName evidence="3">Cholesterol esterase</fullName>
    </recommendedName>
</protein>
<dbReference type="Pfam" id="PF19741">
    <property type="entry name" value="DUF6230"/>
    <property type="match status" value="1"/>
</dbReference>
<comment type="caution">
    <text evidence="1">The sequence shown here is derived from an EMBL/GenBank/DDBJ whole genome shotgun (WGS) entry which is preliminary data.</text>
</comment>
<dbReference type="Proteomes" id="UP000582643">
    <property type="component" value="Unassembled WGS sequence"/>
</dbReference>